<dbReference type="EMBL" id="LAZR01000167">
    <property type="protein sequence ID" value="KKN84787.1"/>
    <property type="molecule type" value="Genomic_DNA"/>
</dbReference>
<reference evidence="1" key="1">
    <citation type="journal article" date="2015" name="Nature">
        <title>Complex archaea that bridge the gap between prokaryotes and eukaryotes.</title>
        <authorList>
            <person name="Spang A."/>
            <person name="Saw J.H."/>
            <person name="Jorgensen S.L."/>
            <person name="Zaremba-Niedzwiedzka K."/>
            <person name="Martijn J."/>
            <person name="Lind A.E."/>
            <person name="van Eijk R."/>
            <person name="Schleper C."/>
            <person name="Guy L."/>
            <person name="Ettema T.J."/>
        </authorList>
    </citation>
    <scope>NUCLEOTIDE SEQUENCE</scope>
</reference>
<dbReference type="InterPro" id="IPR010323">
    <property type="entry name" value="DUF924"/>
</dbReference>
<dbReference type="Pfam" id="PF06041">
    <property type="entry name" value="DUF924"/>
    <property type="match status" value="1"/>
</dbReference>
<organism evidence="1">
    <name type="scientific">marine sediment metagenome</name>
    <dbReference type="NCBI Taxonomy" id="412755"/>
    <lineage>
        <taxon>unclassified sequences</taxon>
        <taxon>metagenomes</taxon>
        <taxon>ecological metagenomes</taxon>
    </lineage>
</organism>
<sequence>MHENQHVLSFWFDEIKPSMWWKKDKAFDQLILERFGEVHQRAVCGELYGWRTSPGGRLAEIIVLDQFSRNIHRDSARAFVYDGMALILAQEAIAAGADKALPLEQRSFLYMPFMHSESLVIHEQAMRLFATQGLEDNLRFEQRHLDILQRFGRYPHRNAALGRVSTSEEVAFLREPGSSF</sequence>
<proteinExistence type="predicted"/>
<dbReference type="Gene3D" id="1.20.58.320">
    <property type="entry name" value="TPR-like"/>
    <property type="match status" value="1"/>
</dbReference>
<evidence type="ECO:0008006" key="2">
    <source>
        <dbReference type="Google" id="ProtNLM"/>
    </source>
</evidence>
<dbReference type="AlphaFoldDB" id="A0A0F9UBS6"/>
<gene>
    <name evidence="1" type="ORF">LCGC14_0286000</name>
</gene>
<name>A0A0F9UBS6_9ZZZZ</name>
<dbReference type="SUPFAM" id="SSF48452">
    <property type="entry name" value="TPR-like"/>
    <property type="match status" value="1"/>
</dbReference>
<dbReference type="InterPro" id="IPR011990">
    <property type="entry name" value="TPR-like_helical_dom_sf"/>
</dbReference>
<evidence type="ECO:0000313" key="1">
    <source>
        <dbReference type="EMBL" id="KKN84787.1"/>
    </source>
</evidence>
<accession>A0A0F9UBS6</accession>
<comment type="caution">
    <text evidence="1">The sequence shown here is derived from an EMBL/GenBank/DDBJ whole genome shotgun (WGS) entry which is preliminary data.</text>
</comment>
<dbReference type="Gene3D" id="1.25.40.10">
    <property type="entry name" value="Tetratricopeptide repeat domain"/>
    <property type="match status" value="1"/>
</dbReference>
<protein>
    <recommendedName>
        <fullName evidence="2">DUF924 domain-containing protein</fullName>
    </recommendedName>
</protein>